<dbReference type="STRING" id="30069.A0A182YFK4"/>
<dbReference type="EnsemblMetazoa" id="ASTEI07240-RA">
    <property type="protein sequence ID" value="ASTEI07240-PA"/>
    <property type="gene ID" value="ASTEI07240"/>
</dbReference>
<evidence type="ECO:0000256" key="1">
    <source>
        <dbReference type="SAM" id="MobiDB-lite"/>
    </source>
</evidence>
<dbReference type="VEuPathDB" id="VectorBase:ASTE000758"/>
<dbReference type="Pfam" id="PF08059">
    <property type="entry name" value="SEP"/>
    <property type="match status" value="1"/>
</dbReference>
<protein>
    <recommendedName>
        <fullName evidence="4">NSFL1 cofactor p47</fullName>
    </recommendedName>
</protein>
<dbReference type="AlphaFoldDB" id="A0A182YFK4"/>
<evidence type="ECO:0000313" key="3">
    <source>
        <dbReference type="Proteomes" id="UP000076408"/>
    </source>
</evidence>
<dbReference type="Pfam" id="PF00789">
    <property type="entry name" value="UBX"/>
    <property type="match status" value="1"/>
</dbReference>
<name>A0A182YFK4_ANOST</name>
<organism evidence="2 3">
    <name type="scientific">Anopheles stephensi</name>
    <name type="common">Indo-Pakistan malaria mosquito</name>
    <dbReference type="NCBI Taxonomy" id="30069"/>
    <lineage>
        <taxon>Eukaryota</taxon>
        <taxon>Metazoa</taxon>
        <taxon>Ecdysozoa</taxon>
        <taxon>Arthropoda</taxon>
        <taxon>Hexapoda</taxon>
        <taxon>Insecta</taxon>
        <taxon>Pterygota</taxon>
        <taxon>Neoptera</taxon>
        <taxon>Endopterygota</taxon>
        <taxon>Diptera</taxon>
        <taxon>Nematocera</taxon>
        <taxon>Culicoidea</taxon>
        <taxon>Culicidae</taxon>
        <taxon>Anophelinae</taxon>
        <taxon>Anopheles</taxon>
    </lineage>
</organism>
<keyword evidence="3" id="KW-1185">Reference proteome</keyword>
<feature type="region of interest" description="Disordered" evidence="1">
    <location>
        <begin position="275"/>
        <end position="320"/>
    </location>
</feature>
<dbReference type="PANTHER" id="PTHR23333:SF20">
    <property type="entry name" value="NSFL1 COFACTOR P47"/>
    <property type="match status" value="1"/>
</dbReference>
<dbReference type="SUPFAM" id="SSF102848">
    <property type="entry name" value="NSFL1 (p97 ATPase) cofactor p47, SEP domain"/>
    <property type="match status" value="1"/>
</dbReference>
<dbReference type="Gene3D" id="3.10.20.90">
    <property type="entry name" value="Phosphatidylinositol 3-kinase Catalytic Subunit, Chain A, domain 1"/>
    <property type="match status" value="1"/>
</dbReference>
<dbReference type="GO" id="GO:0005829">
    <property type="term" value="C:cytosol"/>
    <property type="evidence" value="ECO:0007669"/>
    <property type="project" value="TreeGrafter"/>
</dbReference>
<dbReference type="InterPro" id="IPR029071">
    <property type="entry name" value="Ubiquitin-like_domsf"/>
</dbReference>
<evidence type="ECO:0000313" key="2">
    <source>
        <dbReference type="EnsemblMetazoa" id="ASTEI07240-PA"/>
    </source>
</evidence>
<accession>A0A182YFK4</accession>
<dbReference type="PROSITE" id="PS51399">
    <property type="entry name" value="SEP"/>
    <property type="match status" value="1"/>
</dbReference>
<dbReference type="SMART" id="SM00166">
    <property type="entry name" value="UBX"/>
    <property type="match status" value="1"/>
</dbReference>
<dbReference type="VEuPathDB" id="VectorBase:ASTEI20_043557"/>
<dbReference type="GO" id="GO:0043161">
    <property type="term" value="P:proteasome-mediated ubiquitin-dependent protein catabolic process"/>
    <property type="evidence" value="ECO:0007669"/>
    <property type="project" value="TreeGrafter"/>
</dbReference>
<dbReference type="SMART" id="SM00553">
    <property type="entry name" value="SEP"/>
    <property type="match status" value="1"/>
</dbReference>
<dbReference type="GO" id="GO:0005634">
    <property type="term" value="C:nucleus"/>
    <property type="evidence" value="ECO:0007669"/>
    <property type="project" value="TreeGrafter"/>
</dbReference>
<dbReference type="InterPro" id="IPR012989">
    <property type="entry name" value="SEP_domain"/>
</dbReference>
<feature type="compositionally biased region" description="Low complexity" evidence="1">
    <location>
        <begin position="294"/>
        <end position="306"/>
    </location>
</feature>
<dbReference type="GO" id="GO:0043130">
    <property type="term" value="F:ubiquitin binding"/>
    <property type="evidence" value="ECO:0007669"/>
    <property type="project" value="TreeGrafter"/>
</dbReference>
<evidence type="ECO:0008006" key="4">
    <source>
        <dbReference type="Google" id="ProtNLM"/>
    </source>
</evidence>
<sequence length="405" mass="44361">MSSNNEQVKQFAQITGASEERAKFFVDAANGELQSGKLLFIGLFLLLAQVALSNFYEGENDDADVSDEENPPAEPASIQFARAEKAKSKKAPKPQSNIATLHTLHSSSSEDEEEQGQAFYAGGSERSGQQVLGPPRKNPIKDYVSEIFRSAQQGNLETFDPSDESGGSSWSLYAGTGYRLGQTEDDHQEVAPRGSRTAAATGGQNLEIVTLTLWRQGFVINDGELRLYEDPANREFFESITRGEIPEELRSKGQTMFRVDLKDNRHEEYVKRSKPFKAFGGSGQTLGSPVPPMATASSSSTTSTSSVTGNNEENEKRATEELALDSSQPTTMLQIRLADGSRLSARFNQTHTVDHVRRYIVNARPQYGAQNFALMTTFPSKELSDGAQSLKEAGLLNAAIMQRLN</sequence>
<reference evidence="2" key="2">
    <citation type="submission" date="2020-05" db="UniProtKB">
        <authorList>
            <consortium name="EnsemblMetazoa"/>
        </authorList>
    </citation>
    <scope>IDENTIFICATION</scope>
    <source>
        <strain evidence="2">Indian</strain>
    </source>
</reference>
<dbReference type="Proteomes" id="UP000076408">
    <property type="component" value="Unassembled WGS sequence"/>
</dbReference>
<dbReference type="InterPro" id="IPR036241">
    <property type="entry name" value="NSFL1C_SEP_dom_sf"/>
</dbReference>
<dbReference type="GO" id="GO:0000045">
    <property type="term" value="P:autophagosome assembly"/>
    <property type="evidence" value="ECO:0007669"/>
    <property type="project" value="TreeGrafter"/>
</dbReference>
<reference evidence="3" key="1">
    <citation type="journal article" date="2014" name="Genome Biol.">
        <title>Genome analysis of a major urban malaria vector mosquito, Anopheles stephensi.</title>
        <authorList>
            <person name="Jiang X."/>
            <person name="Peery A."/>
            <person name="Hall A.B."/>
            <person name="Sharma A."/>
            <person name="Chen X.G."/>
            <person name="Waterhouse R.M."/>
            <person name="Komissarov A."/>
            <person name="Riehle M.M."/>
            <person name="Shouche Y."/>
            <person name="Sharakhova M.V."/>
            <person name="Lawson D."/>
            <person name="Pakpour N."/>
            <person name="Arensburger P."/>
            <person name="Davidson V.L."/>
            <person name="Eiglmeier K."/>
            <person name="Emrich S."/>
            <person name="George P."/>
            <person name="Kennedy R.C."/>
            <person name="Mane S.P."/>
            <person name="Maslen G."/>
            <person name="Oringanje C."/>
            <person name="Qi Y."/>
            <person name="Settlage R."/>
            <person name="Tojo M."/>
            <person name="Tubio J.M."/>
            <person name="Unger M.F."/>
            <person name="Wang B."/>
            <person name="Vernick K.D."/>
            <person name="Ribeiro J.M."/>
            <person name="James A.A."/>
            <person name="Michel K."/>
            <person name="Riehle M.A."/>
            <person name="Luckhart S."/>
            <person name="Sharakhov I.V."/>
            <person name="Tu Z."/>
        </authorList>
    </citation>
    <scope>NUCLEOTIDE SEQUENCE [LARGE SCALE GENOMIC DNA]</scope>
    <source>
        <strain evidence="3">Indian</strain>
    </source>
</reference>
<proteinExistence type="predicted"/>
<dbReference type="Gene3D" id="1.10.8.10">
    <property type="entry name" value="DNA helicase RuvA subunit, C-terminal domain"/>
    <property type="match status" value="1"/>
</dbReference>
<dbReference type="GO" id="GO:0007030">
    <property type="term" value="P:Golgi organization"/>
    <property type="evidence" value="ECO:0007669"/>
    <property type="project" value="TreeGrafter"/>
</dbReference>
<dbReference type="PANTHER" id="PTHR23333">
    <property type="entry name" value="UBX DOMAIN CONTAINING PROTEIN"/>
    <property type="match status" value="1"/>
</dbReference>
<dbReference type="Pfam" id="PF14555">
    <property type="entry name" value="UBA_4"/>
    <property type="match status" value="1"/>
</dbReference>
<dbReference type="PROSITE" id="PS50033">
    <property type="entry name" value="UBX"/>
    <property type="match status" value="1"/>
</dbReference>
<dbReference type="Gene3D" id="3.30.420.210">
    <property type="entry name" value="SEP domain"/>
    <property type="match status" value="1"/>
</dbReference>
<dbReference type="GO" id="GO:0061025">
    <property type="term" value="P:membrane fusion"/>
    <property type="evidence" value="ECO:0007669"/>
    <property type="project" value="TreeGrafter"/>
</dbReference>
<dbReference type="GO" id="GO:0031468">
    <property type="term" value="P:nuclear membrane reassembly"/>
    <property type="evidence" value="ECO:0007669"/>
    <property type="project" value="TreeGrafter"/>
</dbReference>
<dbReference type="InterPro" id="IPR001012">
    <property type="entry name" value="UBX_dom"/>
</dbReference>
<dbReference type="OMA" id="NKDHTDK"/>
<dbReference type="SUPFAM" id="SSF54236">
    <property type="entry name" value="Ubiquitin-like"/>
    <property type="match status" value="1"/>
</dbReference>
<dbReference type="CDD" id="cd01770">
    <property type="entry name" value="UBX_UBXN2"/>
    <property type="match status" value="1"/>
</dbReference>
<dbReference type="CDD" id="cd14348">
    <property type="entry name" value="UBA_p47"/>
    <property type="match status" value="1"/>
</dbReference>
<dbReference type="VEuPathDB" id="VectorBase:ASTEI07240"/>